<comment type="caution">
    <text evidence="2">The sequence shown here is derived from an EMBL/GenBank/DDBJ whole genome shotgun (WGS) entry which is preliminary data.</text>
</comment>
<evidence type="ECO:0000313" key="2">
    <source>
        <dbReference type="EMBL" id="KAE9356787.1"/>
    </source>
</evidence>
<evidence type="ECO:0000313" key="3">
    <source>
        <dbReference type="Proteomes" id="UP000434957"/>
    </source>
</evidence>
<name>A0A6A4G4A0_9STRA</name>
<sequence>MPTTEMAQSSLSEIYLRLCLDTISDQIVTVLQWLGDSGQYQGLLADLTRPFTEAEVAAAFGASQRGKACGPDRLGNDWYRDFGDQLIPIMTILYNCWYPRGTFPATFLEADIFCLKKGGESAGPLNFRPLALLNTDYKLLTRMTATRTSGKLSAIVHPNQNGFVPFRTVHSKVDLFTAAQAAATTDPTMARALALLLDFMKAYDSVDREFLYAVLRWLGFPDEYVQVMHALHDGTKVRFLANGYKSRWVSVTCGIRQGCPLAPLLFLLVLEALYRRIDVEPSVRGIVLKSAAGEVTLKVGGYADDTASYVRSVLEVVVILEITRLFAFASGLRLNEHKTLVIALNPAAIPLETALPSPLKVQAVTKLSRYLGLPVGSVPDVAYTWRLARTLLVTRLALAARKTMTADQRSMVVMAVVIPKLLYIGRHHWPTTELVANFQKMIENFVWHARFSADAVAGRSWINRHVATLPRREGGLAVPNLKLDLLAHAAVTVNTWAIEADTTTLVVGDVLAGTGASGPAPMLYVSPRATLPPKTGPRLRDTIWTTGVHLCNAYGGVMAVTDMVRALHCLQYFRGPIPLTWRGRRLIIATSTLSGHLWTRYTTAEALQHGDFCVEWLPYLVLKDLRLYSEKGTTVNPVLRFWSICAAGAQIKDVLHWTWTRQHRLVVTILCKKVTKTIQRQVGHLMRLLLLNFPQLVLPGDHSGRVRYSTRGDGGAQIQRCVTSDRHLTGQGGGVADEWSHPGYLHSHRELTWRMQRDVGPTIKIDSLSDRVHPHPRLARNASRMACLWKGDRRWKATRQYYKTTFGAKRVQKGASICLERQTA</sequence>
<dbReference type="Pfam" id="PF00078">
    <property type="entry name" value="RVT_1"/>
    <property type="match status" value="1"/>
</dbReference>
<protein>
    <recommendedName>
        <fullName evidence="1">Reverse transcriptase domain-containing protein</fullName>
    </recommendedName>
</protein>
<accession>A0A6A4G4A0</accession>
<dbReference type="AlphaFoldDB" id="A0A6A4G4A0"/>
<reference evidence="2 3" key="1">
    <citation type="submission" date="2018-08" db="EMBL/GenBank/DDBJ databases">
        <title>Genomic investigation of the strawberry pathogen Phytophthora fragariae indicates pathogenicity is determined by transcriptional variation in three key races.</title>
        <authorList>
            <person name="Adams T.M."/>
            <person name="Armitage A.D."/>
            <person name="Sobczyk M.K."/>
            <person name="Bates H.J."/>
            <person name="Dunwell J.M."/>
            <person name="Nellist C.F."/>
            <person name="Harrison R.J."/>
        </authorList>
    </citation>
    <scope>NUCLEOTIDE SEQUENCE [LARGE SCALE GENOMIC DNA]</scope>
    <source>
        <strain evidence="2 3">SCRP333</strain>
    </source>
</reference>
<proteinExistence type="predicted"/>
<dbReference type="Proteomes" id="UP000434957">
    <property type="component" value="Unassembled WGS sequence"/>
</dbReference>
<dbReference type="InterPro" id="IPR000477">
    <property type="entry name" value="RT_dom"/>
</dbReference>
<dbReference type="InterPro" id="IPR043502">
    <property type="entry name" value="DNA/RNA_pol_sf"/>
</dbReference>
<evidence type="ECO:0000259" key="1">
    <source>
        <dbReference type="PROSITE" id="PS50878"/>
    </source>
</evidence>
<dbReference type="SUPFAM" id="SSF56672">
    <property type="entry name" value="DNA/RNA polymerases"/>
    <property type="match status" value="1"/>
</dbReference>
<dbReference type="PANTHER" id="PTHR19446">
    <property type="entry name" value="REVERSE TRANSCRIPTASES"/>
    <property type="match status" value="1"/>
</dbReference>
<feature type="domain" description="Reverse transcriptase" evidence="1">
    <location>
        <begin position="96"/>
        <end position="375"/>
    </location>
</feature>
<gene>
    <name evidence="2" type="ORF">PR003_g2133</name>
</gene>
<dbReference type="EMBL" id="QXFT01000065">
    <property type="protein sequence ID" value="KAE9356787.1"/>
    <property type="molecule type" value="Genomic_DNA"/>
</dbReference>
<keyword evidence="3" id="KW-1185">Reference proteome</keyword>
<dbReference type="PROSITE" id="PS50878">
    <property type="entry name" value="RT_POL"/>
    <property type="match status" value="1"/>
</dbReference>
<organism evidence="2 3">
    <name type="scientific">Phytophthora rubi</name>
    <dbReference type="NCBI Taxonomy" id="129364"/>
    <lineage>
        <taxon>Eukaryota</taxon>
        <taxon>Sar</taxon>
        <taxon>Stramenopiles</taxon>
        <taxon>Oomycota</taxon>
        <taxon>Peronosporomycetes</taxon>
        <taxon>Peronosporales</taxon>
        <taxon>Peronosporaceae</taxon>
        <taxon>Phytophthora</taxon>
    </lineage>
</organism>